<keyword evidence="4" id="KW-1185">Reference proteome</keyword>
<dbReference type="InterPro" id="IPR026444">
    <property type="entry name" value="Secre_tail"/>
</dbReference>
<accession>A0ABX1HBJ2</accession>
<evidence type="ECO:0000313" key="4">
    <source>
        <dbReference type="Proteomes" id="UP000717634"/>
    </source>
</evidence>
<dbReference type="Proteomes" id="UP000717634">
    <property type="component" value="Unassembled WGS sequence"/>
</dbReference>
<dbReference type="Pfam" id="PF18962">
    <property type="entry name" value="Por_Secre_tail"/>
    <property type="match status" value="1"/>
</dbReference>
<dbReference type="RefSeq" id="WP_168671263.1">
    <property type="nucleotide sequence ID" value="NZ_JAAVTK010000001.1"/>
</dbReference>
<dbReference type="Gene3D" id="2.60.40.10">
    <property type="entry name" value="Immunoglobulins"/>
    <property type="match status" value="1"/>
</dbReference>
<gene>
    <name evidence="3" type="ORF">HBN54_000177</name>
</gene>
<keyword evidence="1" id="KW-0732">Signal</keyword>
<feature type="domain" description="Secretion system C-terminal sorting" evidence="2">
    <location>
        <begin position="544"/>
        <end position="610"/>
    </location>
</feature>
<comment type="caution">
    <text evidence="3">The sequence shown here is derived from an EMBL/GenBank/DDBJ whole genome shotgun (WGS) entry which is preliminary data.</text>
</comment>
<evidence type="ECO:0000313" key="3">
    <source>
        <dbReference type="EMBL" id="NKI87598.1"/>
    </source>
</evidence>
<dbReference type="InterPro" id="IPR013783">
    <property type="entry name" value="Ig-like_fold"/>
</dbReference>
<sequence length="614" mass="64062">MEKFYAAVSGTNGCVARKMAVLAGTLLFMAIGASNSLAQCTSCTISINSTNANADFVLVGGETVTIGSGVSYTGGLSVRGNNVTIINNGTIAGNAELTVNNGLTGTLIHNLGAVPSQNIELNSPVTINNGSRDGGITVVPGATWSGYVGKDFKAPITVTNYASWTAQIQALPGGTITNKQNATWTPDLTNAGNLTVMNEGRWNGHLQTSGNAAAFTITNTSTGNWMQEPTFNSAAPITVNNQGQWPAQINYNGPLTVNHTSGTWTAILAGTGSLVVNNGATWTKGIIFPTAGPNAFNNPAGSTATLDSYLRMDETITITNGGVMFMTQGMSDLSANSLLTNSRGATFRVTGQFISNGRVDNSGTIAVSGNFTNENSGVFSGPAAPLRGSITAGGYTRNYGIFGVTGRLDFCDTDTQPRLGFDVPSGTVGPNTTFCSLRPLPVELTSFTAEAVNGKVELRWNTATERSSARFVVERSATGEAFSAVRDVAAQGNATTATAYAATDAAPLAGLSYYRLRQVDLDGSTEYSQVVTVSRKAGYESIGLYPNPATDRLTLDLTTLAAASCEVRLLSLTGQLLRHETLVGGQLQEVSLMGIPAGLYVLKVGSTVHRIEKR</sequence>
<feature type="signal peptide" evidence="1">
    <location>
        <begin position="1"/>
        <end position="38"/>
    </location>
</feature>
<reference evidence="3 4" key="1">
    <citation type="submission" date="2020-03" db="EMBL/GenBank/DDBJ databases">
        <title>Genomic Encyclopedia of Type Strains, Phase IV (KMG-V): Genome sequencing to study the core and pangenomes of soil and plant-associated prokaryotes.</title>
        <authorList>
            <person name="Whitman W."/>
        </authorList>
    </citation>
    <scope>NUCLEOTIDE SEQUENCE [LARGE SCALE GENOMIC DNA]</scope>
    <source>
        <strain evidence="3 4">1B</strain>
    </source>
</reference>
<evidence type="ECO:0000256" key="1">
    <source>
        <dbReference type="SAM" id="SignalP"/>
    </source>
</evidence>
<dbReference type="EMBL" id="JAAVTK010000001">
    <property type="protein sequence ID" value="NKI87598.1"/>
    <property type="molecule type" value="Genomic_DNA"/>
</dbReference>
<feature type="chain" id="PRO_5046128767" description="Secretion system C-terminal sorting domain-containing protein" evidence="1">
    <location>
        <begin position="39"/>
        <end position="614"/>
    </location>
</feature>
<name>A0ABX1HBJ2_9BACT</name>
<proteinExistence type="predicted"/>
<organism evidence="3 4">
    <name type="scientific">Hymenobacter artigasi</name>
    <dbReference type="NCBI Taxonomy" id="2719616"/>
    <lineage>
        <taxon>Bacteria</taxon>
        <taxon>Pseudomonadati</taxon>
        <taxon>Bacteroidota</taxon>
        <taxon>Cytophagia</taxon>
        <taxon>Cytophagales</taxon>
        <taxon>Hymenobacteraceae</taxon>
        <taxon>Hymenobacter</taxon>
    </lineage>
</organism>
<dbReference type="NCBIfam" id="TIGR04183">
    <property type="entry name" value="Por_Secre_tail"/>
    <property type="match status" value="1"/>
</dbReference>
<evidence type="ECO:0000259" key="2">
    <source>
        <dbReference type="Pfam" id="PF18962"/>
    </source>
</evidence>
<protein>
    <recommendedName>
        <fullName evidence="2">Secretion system C-terminal sorting domain-containing protein</fullName>
    </recommendedName>
</protein>